<keyword evidence="7 10" id="KW-0378">Hydrolase</keyword>
<comment type="caution">
    <text evidence="10">The sequence shown here is derived from an EMBL/GenBank/DDBJ whole genome shotgun (WGS) entry which is preliminary data.</text>
</comment>
<keyword evidence="8" id="KW-0862">Zinc</keyword>
<dbReference type="SUPFAM" id="SSF51556">
    <property type="entry name" value="Metallo-dependent hydrolases"/>
    <property type="match status" value="1"/>
</dbReference>
<comment type="pathway">
    <text evidence="2">Nitrogen metabolism; (S)-allantoin degradation; allantoate from (S)-allantoin: step 1/1.</text>
</comment>
<proteinExistence type="inferred from homology"/>
<dbReference type="InterPro" id="IPR017593">
    <property type="entry name" value="Allantoinase"/>
</dbReference>
<dbReference type="InterPro" id="IPR050138">
    <property type="entry name" value="DHOase/Allantoinase_Hydrolase"/>
</dbReference>
<evidence type="ECO:0000259" key="9">
    <source>
        <dbReference type="Pfam" id="PF01979"/>
    </source>
</evidence>
<keyword evidence="11" id="KW-1185">Reference proteome</keyword>
<evidence type="ECO:0000256" key="2">
    <source>
        <dbReference type="ARBA" id="ARBA00004968"/>
    </source>
</evidence>
<comment type="similarity">
    <text evidence="3">Belongs to the metallo-dependent hydrolases superfamily. Allantoinase family.</text>
</comment>
<dbReference type="SUPFAM" id="SSF51338">
    <property type="entry name" value="Composite domain of metallo-dependent hydrolases"/>
    <property type="match status" value="1"/>
</dbReference>
<evidence type="ECO:0000256" key="7">
    <source>
        <dbReference type="ARBA" id="ARBA00022801"/>
    </source>
</evidence>
<keyword evidence="6" id="KW-0479">Metal-binding</keyword>
<comment type="cofactor">
    <cofactor evidence="1">
        <name>Zn(2+)</name>
        <dbReference type="ChEBI" id="CHEBI:29105"/>
    </cofactor>
</comment>
<feature type="domain" description="Amidohydrolase-related" evidence="9">
    <location>
        <begin position="55"/>
        <end position="427"/>
    </location>
</feature>
<dbReference type="EC" id="3.5.2.5" evidence="5"/>
<dbReference type="NCBIfam" id="TIGR03178">
    <property type="entry name" value="allantoinase"/>
    <property type="match status" value="1"/>
</dbReference>
<evidence type="ECO:0000313" key="11">
    <source>
        <dbReference type="Proteomes" id="UP001596074"/>
    </source>
</evidence>
<evidence type="ECO:0000256" key="3">
    <source>
        <dbReference type="ARBA" id="ARBA00010368"/>
    </source>
</evidence>
<evidence type="ECO:0000256" key="4">
    <source>
        <dbReference type="ARBA" id="ARBA00011881"/>
    </source>
</evidence>
<dbReference type="InterPro" id="IPR006680">
    <property type="entry name" value="Amidohydro-rel"/>
</dbReference>
<sequence length="445" mass="47233">MAAELDLVIRARRAVVDDTERPVSVGVIGGRIVTLTGHDEPPAAARTVRLAEDEVLLPGLVDTHVHVNEPGRTEWEGFASATRAAAAGGVTTILDMPLNSVPPTTTVENLRLKREAAAGQAHVDVGFWGGAVPGNLSDLAPMYAAGVFGFKCFLLGSGVPEFGHLDPGPFARVMGECARIGALVIVHAEDGHLLDESALAGRSYAGFLASRPQASEVAAIELVIRLAAKTGGRAHVVHLSAADAVPMIRDARRRGVDLTVETCPHYLTFAAADVPDGATEFKCCPPIREADNRDALWLAVADGTVDFIVSDHSPCTPELKLRGDGDFGTAWGGIASLQLGLSAVWTGARLRGHDLTDVIRWTATAPASRVGLFRKGRIGIGADADLVRFAPDEEFGVDVSRLHHRNPVSAYAGRRLTGVVRETWLRGITVDDGLPPRGRLLRRGQ</sequence>
<dbReference type="Gene3D" id="3.20.20.140">
    <property type="entry name" value="Metal-dependent hydrolases"/>
    <property type="match status" value="1"/>
</dbReference>
<protein>
    <recommendedName>
        <fullName evidence="5">allantoinase</fullName>
        <ecNumber evidence="5">3.5.2.5</ecNumber>
    </recommendedName>
</protein>
<dbReference type="RefSeq" id="WP_378285682.1">
    <property type="nucleotide sequence ID" value="NZ_JBHSON010000047.1"/>
</dbReference>
<dbReference type="PANTHER" id="PTHR43668">
    <property type="entry name" value="ALLANTOINASE"/>
    <property type="match status" value="1"/>
</dbReference>
<accession>A0ABW1A5Y6</accession>
<evidence type="ECO:0000256" key="1">
    <source>
        <dbReference type="ARBA" id="ARBA00001947"/>
    </source>
</evidence>
<dbReference type="EMBL" id="JBHSON010000047">
    <property type="protein sequence ID" value="MFC5749958.1"/>
    <property type="molecule type" value="Genomic_DNA"/>
</dbReference>
<evidence type="ECO:0000313" key="10">
    <source>
        <dbReference type="EMBL" id="MFC5749958.1"/>
    </source>
</evidence>
<comment type="subunit">
    <text evidence="4">Homotetramer.</text>
</comment>
<evidence type="ECO:0000256" key="5">
    <source>
        <dbReference type="ARBA" id="ARBA00012863"/>
    </source>
</evidence>
<dbReference type="InterPro" id="IPR032466">
    <property type="entry name" value="Metal_Hydrolase"/>
</dbReference>
<evidence type="ECO:0000256" key="8">
    <source>
        <dbReference type="ARBA" id="ARBA00022833"/>
    </source>
</evidence>
<dbReference type="InterPro" id="IPR011059">
    <property type="entry name" value="Metal-dep_hydrolase_composite"/>
</dbReference>
<dbReference type="Pfam" id="PF01979">
    <property type="entry name" value="Amidohydro_1"/>
    <property type="match status" value="1"/>
</dbReference>
<dbReference type="PANTHER" id="PTHR43668:SF2">
    <property type="entry name" value="ALLANTOINASE"/>
    <property type="match status" value="1"/>
</dbReference>
<organism evidence="10 11">
    <name type="scientific">Actinomadura rugatobispora</name>
    <dbReference type="NCBI Taxonomy" id="1994"/>
    <lineage>
        <taxon>Bacteria</taxon>
        <taxon>Bacillati</taxon>
        <taxon>Actinomycetota</taxon>
        <taxon>Actinomycetes</taxon>
        <taxon>Streptosporangiales</taxon>
        <taxon>Thermomonosporaceae</taxon>
        <taxon>Actinomadura</taxon>
    </lineage>
</organism>
<dbReference type="GO" id="GO:0004038">
    <property type="term" value="F:allantoinase activity"/>
    <property type="evidence" value="ECO:0007669"/>
    <property type="project" value="UniProtKB-EC"/>
</dbReference>
<reference evidence="11" key="1">
    <citation type="journal article" date="2019" name="Int. J. Syst. Evol. Microbiol.">
        <title>The Global Catalogue of Microorganisms (GCM) 10K type strain sequencing project: providing services to taxonomists for standard genome sequencing and annotation.</title>
        <authorList>
            <consortium name="The Broad Institute Genomics Platform"/>
            <consortium name="The Broad Institute Genome Sequencing Center for Infectious Disease"/>
            <person name="Wu L."/>
            <person name="Ma J."/>
        </authorList>
    </citation>
    <scope>NUCLEOTIDE SEQUENCE [LARGE SCALE GENOMIC DNA]</scope>
    <source>
        <strain evidence="11">KCTC 42087</strain>
    </source>
</reference>
<dbReference type="Proteomes" id="UP001596074">
    <property type="component" value="Unassembled WGS sequence"/>
</dbReference>
<gene>
    <name evidence="10" type="primary">allB</name>
    <name evidence="10" type="ORF">ACFPZN_30390</name>
</gene>
<evidence type="ECO:0000256" key="6">
    <source>
        <dbReference type="ARBA" id="ARBA00022723"/>
    </source>
</evidence>
<name>A0ABW1A5Y6_9ACTN</name>